<evidence type="ECO:0000256" key="1">
    <source>
        <dbReference type="SAM" id="Phobius"/>
    </source>
</evidence>
<dbReference type="EMBL" id="AP025628">
    <property type="protein sequence ID" value="BDG60749.1"/>
    <property type="molecule type" value="Genomic_DNA"/>
</dbReference>
<protein>
    <recommendedName>
        <fullName evidence="4">Sigma-E processing peptidase SpoIIGA</fullName>
    </recommendedName>
</protein>
<keyword evidence="1" id="KW-0812">Transmembrane</keyword>
<dbReference type="AlphaFoldDB" id="A0AA35CK19"/>
<dbReference type="InterPro" id="IPR005081">
    <property type="entry name" value="SpoIIGA"/>
</dbReference>
<dbReference type="GO" id="GO:0006508">
    <property type="term" value="P:proteolysis"/>
    <property type="evidence" value="ECO:0007669"/>
    <property type="project" value="InterPro"/>
</dbReference>
<organism evidence="2 3">
    <name type="scientific">Caldinitratiruptor microaerophilus</name>
    <dbReference type="NCBI Taxonomy" id="671077"/>
    <lineage>
        <taxon>Bacteria</taxon>
        <taxon>Bacillati</taxon>
        <taxon>Bacillota</taxon>
        <taxon>Clostridia</taxon>
        <taxon>Eubacteriales</taxon>
        <taxon>Symbiobacteriaceae</taxon>
        <taxon>Caldinitratiruptor</taxon>
    </lineage>
</organism>
<dbReference type="RefSeq" id="WP_264841448.1">
    <property type="nucleotide sequence ID" value="NZ_AP025628.1"/>
</dbReference>
<feature type="transmembrane region" description="Helical" evidence="1">
    <location>
        <begin position="94"/>
        <end position="114"/>
    </location>
</feature>
<keyword evidence="3" id="KW-1185">Reference proteome</keyword>
<dbReference type="Pfam" id="PF03419">
    <property type="entry name" value="Peptidase_U4"/>
    <property type="match status" value="1"/>
</dbReference>
<accession>A0AA35CK19</accession>
<evidence type="ECO:0008006" key="4">
    <source>
        <dbReference type="Google" id="ProtNLM"/>
    </source>
</evidence>
<keyword evidence="1" id="KW-1133">Transmembrane helix</keyword>
<dbReference type="KEGG" id="cmic:caldi_18390"/>
<feature type="transmembrane region" description="Helical" evidence="1">
    <location>
        <begin position="12"/>
        <end position="33"/>
    </location>
</feature>
<dbReference type="GO" id="GO:0004190">
    <property type="term" value="F:aspartic-type endopeptidase activity"/>
    <property type="evidence" value="ECO:0007669"/>
    <property type="project" value="InterPro"/>
</dbReference>
<keyword evidence="1" id="KW-0472">Membrane</keyword>
<sequence>MPLVRVVDVDVVFGLSLVVDGLWLWAAGVMAGVRVRPLRLLAAAAAGALADVVAAFPGGAALRGWGARMAGSLLLLTLGYGGTVPVRSLGRLLLYFYAAGAAIAGAAVLLGSGVPRGVAVYRAAQGYVAFSVPLAPSPLILAGAALVLAGGRLVLDSARVWRRARPDLVALRVAVGGEQVTVRALVDTGNRLHDPAGGVPVVVAERRALAPLLPPALRVHPLDDPAGAAAALPAAWARRVRLVPFRSLGTPSGLLIAIRPDRLEVQGWSRAALVALTPEPLDPAGRFQALVPGALLEDEAAGGTGSGLGTATGGCWGVRS</sequence>
<proteinExistence type="predicted"/>
<gene>
    <name evidence="2" type="ORF">caldi_18390</name>
</gene>
<reference evidence="2" key="1">
    <citation type="submission" date="2022-03" db="EMBL/GenBank/DDBJ databases">
        <title>Complete genome sequence of Caldinitratiruptor microaerophilus.</title>
        <authorList>
            <person name="Mukaiyama R."/>
            <person name="Nishiyama T."/>
            <person name="Ueda K."/>
        </authorList>
    </citation>
    <scope>NUCLEOTIDE SEQUENCE</scope>
    <source>
        <strain evidence="2">JCM 16183</strain>
    </source>
</reference>
<feature type="transmembrane region" description="Helical" evidence="1">
    <location>
        <begin position="40"/>
        <end position="59"/>
    </location>
</feature>
<dbReference type="GO" id="GO:0030436">
    <property type="term" value="P:asexual sporulation"/>
    <property type="evidence" value="ECO:0007669"/>
    <property type="project" value="InterPro"/>
</dbReference>
<evidence type="ECO:0000313" key="3">
    <source>
        <dbReference type="Proteomes" id="UP001163687"/>
    </source>
</evidence>
<dbReference type="Proteomes" id="UP001163687">
    <property type="component" value="Chromosome"/>
</dbReference>
<feature type="transmembrane region" description="Helical" evidence="1">
    <location>
        <begin position="134"/>
        <end position="155"/>
    </location>
</feature>
<name>A0AA35CK19_9FIRM</name>
<evidence type="ECO:0000313" key="2">
    <source>
        <dbReference type="EMBL" id="BDG60749.1"/>
    </source>
</evidence>